<comment type="function">
    <text evidence="11">Involved in the biosynthesis of isoprenoids. Catalyzes the 1,3-allylic rearrangement of the homoallylic substrate isopentenyl (IPP) to its allylic isomer, dimethylallyl diphosphate (DMAPP).</text>
</comment>
<dbReference type="GO" id="GO:0070402">
    <property type="term" value="F:NADPH binding"/>
    <property type="evidence" value="ECO:0007669"/>
    <property type="project" value="UniProtKB-UniRule"/>
</dbReference>
<feature type="binding site" evidence="11">
    <location>
        <position position="65"/>
    </location>
    <ligand>
        <name>FMN</name>
        <dbReference type="ChEBI" id="CHEBI:58210"/>
    </ligand>
</feature>
<dbReference type="Gene3D" id="3.20.20.70">
    <property type="entry name" value="Aldolase class I"/>
    <property type="match status" value="1"/>
</dbReference>
<keyword evidence="3 11" id="KW-0285">Flavoprotein</keyword>
<comment type="caution">
    <text evidence="11">Lacks conserved residue(s) required for the propagation of feature annotation.</text>
</comment>
<dbReference type="EC" id="5.3.3.2" evidence="11"/>
<dbReference type="InterPro" id="IPR011179">
    <property type="entry name" value="IPdP_isomerase"/>
</dbReference>
<feature type="binding site" evidence="11">
    <location>
        <begin position="96"/>
        <end position="98"/>
    </location>
    <ligand>
        <name>substrate</name>
    </ligand>
</feature>
<comment type="cofactor">
    <cofactor evidence="11">
        <name>NADPH</name>
        <dbReference type="ChEBI" id="CHEBI:57783"/>
    </cofactor>
</comment>
<feature type="binding site" evidence="11">
    <location>
        <position position="221"/>
    </location>
    <ligand>
        <name>FMN</name>
        <dbReference type="ChEBI" id="CHEBI:58210"/>
    </ligand>
</feature>
<evidence type="ECO:0000256" key="3">
    <source>
        <dbReference type="ARBA" id="ARBA00022630"/>
    </source>
</evidence>
<evidence type="ECO:0000256" key="7">
    <source>
        <dbReference type="ARBA" id="ARBA00022857"/>
    </source>
</evidence>
<dbReference type="EMBL" id="JAEKNQ010000001">
    <property type="protein sequence ID" value="MBJ7601598.1"/>
    <property type="molecule type" value="Genomic_DNA"/>
</dbReference>
<feature type="binding site" evidence="11">
    <location>
        <position position="124"/>
    </location>
    <ligand>
        <name>FMN</name>
        <dbReference type="ChEBI" id="CHEBI:58210"/>
    </ligand>
</feature>
<dbReference type="GO" id="GO:0005737">
    <property type="term" value="C:cytoplasm"/>
    <property type="evidence" value="ECO:0007669"/>
    <property type="project" value="UniProtKB-SubCell"/>
</dbReference>
<evidence type="ECO:0000256" key="11">
    <source>
        <dbReference type="HAMAP-Rule" id="MF_00354"/>
    </source>
</evidence>
<evidence type="ECO:0000256" key="5">
    <source>
        <dbReference type="ARBA" id="ARBA00022723"/>
    </source>
</evidence>
<dbReference type="RefSeq" id="WP_338175950.1">
    <property type="nucleotide sequence ID" value="NZ_JAEKNQ010000001.1"/>
</dbReference>
<protein>
    <recommendedName>
        <fullName evidence="11">Isopentenyl-diphosphate delta-isomerase</fullName>
        <shortName evidence="11">IPP isomerase</shortName>
        <ecNumber evidence="11">5.3.3.2</ecNumber>
    </recommendedName>
    <alternativeName>
        <fullName evidence="11">Isopentenyl diphosphate:dimethylallyl diphosphate isomerase</fullName>
    </alternativeName>
    <alternativeName>
        <fullName evidence="11">Isopentenyl pyrophosphate isomerase</fullName>
    </alternativeName>
    <alternativeName>
        <fullName evidence="11">Type 2 isopentenyl diphosphate isomerase</fullName>
        <shortName evidence="11">IDI-2</shortName>
    </alternativeName>
</protein>
<comment type="subcellular location">
    <subcellularLocation>
        <location evidence="11">Cytoplasm</location>
    </subcellularLocation>
</comment>
<dbReference type="PANTHER" id="PTHR43665">
    <property type="entry name" value="ISOPENTENYL-DIPHOSPHATE DELTA-ISOMERASE"/>
    <property type="match status" value="1"/>
</dbReference>
<evidence type="ECO:0000256" key="8">
    <source>
        <dbReference type="ARBA" id="ARBA00023229"/>
    </source>
</evidence>
<organism evidence="13 14">
    <name type="scientific">Candidatus Dormiibacter inghamiae</name>
    <dbReference type="NCBI Taxonomy" id="3127013"/>
    <lineage>
        <taxon>Bacteria</taxon>
        <taxon>Bacillati</taxon>
        <taxon>Candidatus Dormiibacterota</taxon>
        <taxon>Candidatus Dormibacteria</taxon>
        <taxon>Candidatus Dormibacterales</taxon>
        <taxon>Candidatus Dormibacteraceae</taxon>
        <taxon>Candidatus Dormiibacter</taxon>
    </lineage>
</organism>
<dbReference type="SMART" id="SM01240">
    <property type="entry name" value="IMPDH"/>
    <property type="match status" value="1"/>
</dbReference>
<evidence type="ECO:0000256" key="1">
    <source>
        <dbReference type="ARBA" id="ARBA00001917"/>
    </source>
</evidence>
<keyword evidence="6 11" id="KW-0460">Magnesium</keyword>
<dbReference type="GO" id="GO:0008299">
    <property type="term" value="P:isoprenoid biosynthetic process"/>
    <property type="evidence" value="ECO:0007669"/>
    <property type="project" value="UniProtKB-UniRule"/>
</dbReference>
<dbReference type="InterPro" id="IPR000262">
    <property type="entry name" value="FMN-dep_DH"/>
</dbReference>
<comment type="similarity">
    <text evidence="11">Belongs to the IPP isomerase type 2 family.</text>
</comment>
<keyword evidence="2 11" id="KW-0963">Cytoplasm</keyword>
<evidence type="ECO:0000313" key="13">
    <source>
        <dbReference type="EMBL" id="MBJ7601598.1"/>
    </source>
</evidence>
<feature type="binding site" evidence="11">
    <location>
        <position position="96"/>
    </location>
    <ligand>
        <name>FMN</name>
        <dbReference type="ChEBI" id="CHEBI:58210"/>
    </ligand>
</feature>
<reference evidence="13 14" key="1">
    <citation type="submission" date="2020-10" db="EMBL/GenBank/DDBJ databases">
        <title>Ca. Dormibacterota MAGs.</title>
        <authorList>
            <person name="Montgomery K."/>
        </authorList>
    </citation>
    <scope>NUCLEOTIDE SEQUENCE [LARGE SCALE GENOMIC DNA]</scope>
    <source>
        <strain evidence="13">SC8811_S16_3</strain>
    </source>
</reference>
<feature type="binding site" evidence="11">
    <location>
        <position position="191"/>
    </location>
    <ligand>
        <name>FMN</name>
        <dbReference type="ChEBI" id="CHEBI:58210"/>
    </ligand>
</feature>
<dbReference type="SUPFAM" id="SSF51395">
    <property type="entry name" value="FMN-linked oxidoreductases"/>
    <property type="match status" value="1"/>
</dbReference>
<comment type="cofactor">
    <cofactor evidence="1 11">
        <name>FMN</name>
        <dbReference type="ChEBI" id="CHEBI:58210"/>
    </cofactor>
</comment>
<keyword evidence="5 11" id="KW-0479">Metal-binding</keyword>
<evidence type="ECO:0000256" key="2">
    <source>
        <dbReference type="ARBA" id="ARBA00022490"/>
    </source>
</evidence>
<comment type="catalytic activity">
    <reaction evidence="11">
        <text>isopentenyl diphosphate = dimethylallyl diphosphate</text>
        <dbReference type="Rhea" id="RHEA:23284"/>
        <dbReference type="ChEBI" id="CHEBI:57623"/>
        <dbReference type="ChEBI" id="CHEBI:128769"/>
        <dbReference type="EC" id="5.3.3.2"/>
    </reaction>
</comment>
<dbReference type="CDD" id="cd02811">
    <property type="entry name" value="IDI-2_FMN"/>
    <property type="match status" value="1"/>
</dbReference>
<dbReference type="HAMAP" id="MF_00354">
    <property type="entry name" value="Idi_2"/>
    <property type="match status" value="1"/>
</dbReference>
<evidence type="ECO:0000256" key="9">
    <source>
        <dbReference type="ARBA" id="ARBA00023235"/>
    </source>
</evidence>
<proteinExistence type="inferred from homology"/>
<keyword evidence="7 11" id="KW-0521">NADP</keyword>
<dbReference type="AlphaFoldDB" id="A0A934KFH1"/>
<dbReference type="GO" id="GO:0000287">
    <property type="term" value="F:magnesium ion binding"/>
    <property type="evidence" value="ECO:0007669"/>
    <property type="project" value="UniProtKB-UniRule"/>
</dbReference>
<dbReference type="GO" id="GO:0010181">
    <property type="term" value="F:FMN binding"/>
    <property type="evidence" value="ECO:0007669"/>
    <property type="project" value="UniProtKB-UniRule"/>
</dbReference>
<dbReference type="Pfam" id="PF01070">
    <property type="entry name" value="FMN_dh"/>
    <property type="match status" value="1"/>
</dbReference>
<gene>
    <name evidence="11" type="primary">fni</name>
    <name evidence="13" type="ORF">JF888_00115</name>
</gene>
<dbReference type="NCBIfam" id="TIGR02151">
    <property type="entry name" value="IPP_isom_2"/>
    <property type="match status" value="1"/>
</dbReference>
<feature type="domain" description="FMN-dependent dehydrogenase" evidence="12">
    <location>
        <begin position="176"/>
        <end position="333"/>
    </location>
</feature>
<dbReference type="GO" id="GO:0016491">
    <property type="term" value="F:oxidoreductase activity"/>
    <property type="evidence" value="ECO:0007669"/>
    <property type="project" value="InterPro"/>
</dbReference>
<feature type="binding site" evidence="11">
    <location>
        <position position="159"/>
    </location>
    <ligand>
        <name>substrate</name>
    </ligand>
</feature>
<evidence type="ECO:0000256" key="6">
    <source>
        <dbReference type="ARBA" id="ARBA00022842"/>
    </source>
</evidence>
<dbReference type="GO" id="GO:0004452">
    <property type="term" value="F:isopentenyl-diphosphate delta-isomerase activity"/>
    <property type="evidence" value="ECO:0007669"/>
    <property type="project" value="UniProtKB-UniRule"/>
</dbReference>
<dbReference type="Proteomes" id="UP000620075">
    <property type="component" value="Unassembled WGS sequence"/>
</dbReference>
<keyword evidence="9 11" id="KW-0413">Isomerase</keyword>
<name>A0A934KFH1_9BACT</name>
<comment type="caution">
    <text evidence="13">The sequence shown here is derived from an EMBL/GenBank/DDBJ whole genome shotgun (WGS) entry which is preliminary data.</text>
</comment>
<dbReference type="PIRSF" id="PIRSF003314">
    <property type="entry name" value="IPP_isomerase"/>
    <property type="match status" value="1"/>
</dbReference>
<evidence type="ECO:0000313" key="14">
    <source>
        <dbReference type="Proteomes" id="UP000620075"/>
    </source>
</evidence>
<dbReference type="PANTHER" id="PTHR43665:SF1">
    <property type="entry name" value="ISOPENTENYL-DIPHOSPHATE DELTA-ISOMERASE"/>
    <property type="match status" value="1"/>
</dbReference>
<comment type="cofactor">
    <cofactor evidence="11">
        <name>Mg(2+)</name>
        <dbReference type="ChEBI" id="CHEBI:18420"/>
    </cofactor>
</comment>
<feature type="binding site" evidence="11">
    <location>
        <position position="160"/>
    </location>
    <ligand>
        <name>Mg(2+)</name>
        <dbReference type="ChEBI" id="CHEBI:18420"/>
    </ligand>
</feature>
<evidence type="ECO:0000256" key="10">
    <source>
        <dbReference type="ARBA" id="ARBA00025810"/>
    </source>
</evidence>
<evidence type="ECO:0000259" key="12">
    <source>
        <dbReference type="Pfam" id="PF01070"/>
    </source>
</evidence>
<comment type="subunit">
    <text evidence="10 11">Homooctamer. Dimer of tetramers.</text>
</comment>
<accession>A0A934KFH1</accession>
<feature type="binding site" evidence="11">
    <location>
        <begin position="7"/>
        <end position="8"/>
    </location>
    <ligand>
        <name>substrate</name>
    </ligand>
</feature>
<sequence>MKAIEHRKAEHLRINIEENVAGKGISAGFEQWRFEHVALPEISLAAIDLQTELFGRRLGAPILLSCMTGGVEEAGRLNRELAGVAQEFRLPMGLGSGRALLEDPGLLPTFRVRAEAPDVPLLANLGAIQLNRGVSAEACRRLVDQLQADALVLHLNPLQEALQAAGDTDFSGLLGRIAALCSELEFPVVVKEVGWGIAADLVRRLRDAGVAAVDVAGAGGTSWSEVERHRLSNPLPARVAGAFAGWGIPTATAIREGRAAAPEATLIASGGIADGIDIAKAIALGADLAGLAGPFLRAAAAGSAAELAAELCETLRLAMFAIGASDLSQLRNSRRLKPA</sequence>
<feature type="binding site" evidence="11">
    <location>
        <begin position="292"/>
        <end position="293"/>
    </location>
    <ligand>
        <name>FMN</name>
        <dbReference type="ChEBI" id="CHEBI:58210"/>
    </ligand>
</feature>
<evidence type="ECO:0000256" key="4">
    <source>
        <dbReference type="ARBA" id="ARBA00022643"/>
    </source>
</evidence>
<keyword evidence="8 11" id="KW-0414">Isoprene biosynthesis</keyword>
<keyword evidence="4 11" id="KW-0288">FMN</keyword>
<dbReference type="InterPro" id="IPR013785">
    <property type="entry name" value="Aldolase_TIM"/>
</dbReference>